<dbReference type="InterPro" id="IPR003903">
    <property type="entry name" value="UIM_dom"/>
</dbReference>
<dbReference type="PANTHER" id="PTHR46951">
    <property type="entry name" value="BED-TYPE DOMAIN-CONTAINING PROTEIN"/>
    <property type="match status" value="1"/>
</dbReference>
<accession>A0A3L6DS45</accession>
<organism evidence="3">
    <name type="scientific">Zea mays</name>
    <name type="common">Maize</name>
    <dbReference type="NCBI Taxonomy" id="4577"/>
    <lineage>
        <taxon>Eukaryota</taxon>
        <taxon>Viridiplantae</taxon>
        <taxon>Streptophyta</taxon>
        <taxon>Embryophyta</taxon>
        <taxon>Tracheophyta</taxon>
        <taxon>Spermatophyta</taxon>
        <taxon>Magnoliopsida</taxon>
        <taxon>Liliopsida</taxon>
        <taxon>Poales</taxon>
        <taxon>Poaceae</taxon>
        <taxon>PACMAD clade</taxon>
        <taxon>Panicoideae</taxon>
        <taxon>Andropogonodae</taxon>
        <taxon>Andropogoneae</taxon>
        <taxon>Tripsacinae</taxon>
        <taxon>Zea</taxon>
    </lineage>
</organism>
<dbReference type="AlphaFoldDB" id="A0A3L6DS45"/>
<feature type="compositionally biased region" description="Acidic residues" evidence="1">
    <location>
        <begin position="572"/>
        <end position="587"/>
    </location>
</feature>
<evidence type="ECO:0000256" key="1">
    <source>
        <dbReference type="SAM" id="MobiDB-lite"/>
    </source>
</evidence>
<dbReference type="PROSITE" id="PS50330">
    <property type="entry name" value="UIM"/>
    <property type="match status" value="1"/>
</dbReference>
<dbReference type="Pfam" id="PF03478">
    <property type="entry name" value="Beta-prop_KIB1-4"/>
    <property type="match status" value="1"/>
</dbReference>
<protein>
    <recommendedName>
        <fullName evidence="2">KIB1-4 beta-propeller domain-containing protein</fullName>
    </recommendedName>
</protein>
<sequence>MDCHGRGKGNEKAILDSGESSGAAGGLSKTYVVTKEGKRIELKGTIKDTWSHGTKRGKLGWKCGYCNASHASGGATRLREHLCGLQGNVKPCFNVPRDVKNILLEEVALSKKKKRDTTENRLYIQKALVEHDYRTTIARLNEEEQLEMAMRESLRDVGLTYDGSSRGSGIVIGAASGSRVSNSVAGNYGQTSGSRSGSSTKQSSLRSFYLGPSSSKAPFDIDLARSRAPSQPRVDIMLCRDSKLNLWKALSKWFHANDIPGRKADCPYFRSAMKLAQQLGEVPLPKGKDIDGQLLDMNYNDLEAHMESFKEDWSRYGQKNATLSGFLPKMIQAYNDISAKLKKSERGKGGLLKRTTEVISKRIRYLLNETLMLAGAALDPQELYRSNLAKKSSCQLVVTLAIKKLATSTKEAAAAIDQFSRFIEKKGLFGDPEAKWSALNGKPDAVHTKLRNKLGFEKLHKLVKVHYNLKLQIEQFEADFQSLQEKDSDPCSMLMDVALYDDQNPIMDWLNNSMSDSAPTLDEYDDSDLDWSTPSRFVTESLQMGIEEVAEFKRDLYMGKKGCKNKQRMQWDGEDAEGTAEDYETDSSQEQGSPIYAESGDSSSNDEGDGLLMVLPKVRDMGNQLLCVQDQQEKGSQLSRALLNYKWYNVVASAAGGLVVLAERSAPHAARVLNPFTGAMISFVAPVPCLYDPAAHLIGSLPTLVFISKDDSPTIYWADPDSKSFVENNEGHFTHLLVRLPFERRVYPTTLQGWLFDPSFVIDFFNHHFDGNAECPLVNKRCFQVESAGEMLAVYLCLHGHGVDVFKIDTGSDLLDRVNNLGSRAIFVGERRCLAVDADKFASVEANCIYYVRKETSWYDVSLYRLKDETGVRAVGAIYSFDSSFLSDDPPFSDVQLLCYYTFEVRKMFPQLQQDCFFSES</sequence>
<feature type="region of interest" description="Disordered" evidence="1">
    <location>
        <begin position="1"/>
        <end position="23"/>
    </location>
</feature>
<reference evidence="3" key="1">
    <citation type="journal article" date="2018" name="Nat. Genet.">
        <title>Extensive intraspecific gene order and gene structural variations between Mo17 and other maize genomes.</title>
        <authorList>
            <person name="Sun S."/>
            <person name="Zhou Y."/>
            <person name="Chen J."/>
            <person name="Shi J."/>
            <person name="Zhao H."/>
            <person name="Zhao H."/>
            <person name="Song W."/>
            <person name="Zhang M."/>
            <person name="Cui Y."/>
            <person name="Dong X."/>
            <person name="Liu H."/>
            <person name="Ma X."/>
            <person name="Jiao Y."/>
            <person name="Wang B."/>
            <person name="Wei X."/>
            <person name="Stein J.C."/>
            <person name="Glaubitz J.C."/>
            <person name="Lu F."/>
            <person name="Yu G."/>
            <person name="Liang C."/>
            <person name="Fengler K."/>
            <person name="Li B."/>
            <person name="Rafalski A."/>
            <person name="Schnable P.S."/>
            <person name="Ware D.H."/>
            <person name="Buckler E.S."/>
            <person name="Lai J."/>
        </authorList>
    </citation>
    <scope>NUCLEOTIDE SEQUENCE [LARGE SCALE GENOMIC DNA]</scope>
    <source>
        <tissue evidence="3">Seedling</tissue>
    </source>
</reference>
<proteinExistence type="predicted"/>
<dbReference type="ExpressionAtlas" id="A0A3L6DS45">
    <property type="expression patterns" value="baseline and differential"/>
</dbReference>
<feature type="compositionally biased region" description="Low complexity" evidence="1">
    <location>
        <begin position="190"/>
        <end position="207"/>
    </location>
</feature>
<feature type="domain" description="KIB1-4 beta-propeller" evidence="2">
    <location>
        <begin position="651"/>
        <end position="855"/>
    </location>
</feature>
<gene>
    <name evidence="3" type="ORF">Zm00014a_015581</name>
</gene>
<dbReference type="InterPro" id="IPR005174">
    <property type="entry name" value="KIB1-4_b-propeller"/>
</dbReference>
<dbReference type="EMBL" id="NCVQ01000009">
    <property type="protein sequence ID" value="PWZ11249.1"/>
    <property type="molecule type" value="Genomic_DNA"/>
</dbReference>
<comment type="caution">
    <text evidence="3">The sequence shown here is derived from an EMBL/GenBank/DDBJ whole genome shotgun (WGS) entry which is preliminary data.</text>
</comment>
<feature type="region of interest" description="Disordered" evidence="1">
    <location>
        <begin position="567"/>
        <end position="609"/>
    </location>
</feature>
<evidence type="ECO:0000313" key="3">
    <source>
        <dbReference type="EMBL" id="PWZ11249.1"/>
    </source>
</evidence>
<feature type="region of interest" description="Disordered" evidence="1">
    <location>
        <begin position="186"/>
        <end position="207"/>
    </location>
</feature>
<evidence type="ECO:0000259" key="2">
    <source>
        <dbReference type="Pfam" id="PF03478"/>
    </source>
</evidence>
<name>A0A3L6DS45_MAIZE</name>
<dbReference type="Proteomes" id="UP000251960">
    <property type="component" value="Chromosome 8"/>
</dbReference>
<dbReference type="PANTHER" id="PTHR46951:SF2">
    <property type="entry name" value="BED-TYPE DOMAIN-CONTAINING PROTEIN"/>
    <property type="match status" value="1"/>
</dbReference>
<feature type="compositionally biased region" description="Basic and acidic residues" evidence="1">
    <location>
        <begin position="1"/>
        <end position="14"/>
    </location>
</feature>